<sequence length="138" mass="14891">MRKQIIRYIGKPLCLFLVLCFLTVDVGIRSAQAGMISTESVLAAQTNHAARSQVVDFFAREDVQQVMMSQGVAADEVAARVASLSDAEIMQIAAELDQLPAGASLGTVVGAVLFIFVVLLITDILGYTKVFTFVQPIR</sequence>
<keyword evidence="1" id="KW-1133">Transmembrane helix</keyword>
<dbReference type="RefSeq" id="WP_191155125.1">
    <property type="nucleotide sequence ID" value="NZ_JACWUN010000007.1"/>
</dbReference>
<name>A0A8J6R5Q4_9BACT</name>
<keyword evidence="3" id="KW-1185">Reference proteome</keyword>
<keyword evidence="1" id="KW-0472">Membrane</keyword>
<dbReference type="InterPro" id="IPR046735">
    <property type="entry name" value="PA2779-like"/>
</dbReference>
<reference evidence="2" key="1">
    <citation type="submission" date="2020-09" db="EMBL/GenBank/DDBJ databases">
        <title>Pelobacter alkaliphilus sp. nov., a novel anaerobic arsenate-reducing bacterium from terrestrial mud volcano.</title>
        <authorList>
            <person name="Khomyakova M.A."/>
            <person name="Merkel A.Y."/>
            <person name="Slobodkin A.I."/>
        </authorList>
    </citation>
    <scope>NUCLEOTIDE SEQUENCE</scope>
    <source>
        <strain evidence="2">M08fum</strain>
    </source>
</reference>
<dbReference type="AlphaFoldDB" id="A0A8J6R5Q4"/>
<proteinExistence type="predicted"/>
<protein>
    <submittedName>
        <fullName evidence="2">PA2779 family protein</fullName>
    </submittedName>
</protein>
<dbReference type="Pfam" id="PF20332">
    <property type="entry name" value="DUF6627"/>
    <property type="match status" value="1"/>
</dbReference>
<keyword evidence="1" id="KW-0812">Transmembrane</keyword>
<dbReference type="InterPro" id="IPR016924">
    <property type="entry name" value="UCP029543"/>
</dbReference>
<dbReference type="Proteomes" id="UP000632828">
    <property type="component" value="Unassembled WGS sequence"/>
</dbReference>
<dbReference type="PIRSF" id="PIRSF029543">
    <property type="entry name" value="UCP029543"/>
    <property type="match status" value="1"/>
</dbReference>
<accession>A0A8J6R5Q4</accession>
<gene>
    <name evidence="2" type="ORF">ICT70_07555</name>
</gene>
<evidence type="ECO:0000313" key="2">
    <source>
        <dbReference type="EMBL" id="MBD1400524.1"/>
    </source>
</evidence>
<evidence type="ECO:0000313" key="3">
    <source>
        <dbReference type="Proteomes" id="UP000632828"/>
    </source>
</evidence>
<feature type="transmembrane region" description="Helical" evidence="1">
    <location>
        <begin position="105"/>
        <end position="128"/>
    </location>
</feature>
<dbReference type="EMBL" id="JACWUN010000007">
    <property type="protein sequence ID" value="MBD1400524.1"/>
    <property type="molecule type" value="Genomic_DNA"/>
</dbReference>
<evidence type="ECO:0000256" key="1">
    <source>
        <dbReference type="SAM" id="Phobius"/>
    </source>
</evidence>
<comment type="caution">
    <text evidence="2">The sequence shown here is derived from an EMBL/GenBank/DDBJ whole genome shotgun (WGS) entry which is preliminary data.</text>
</comment>
<organism evidence="2 3">
    <name type="scientific">Pelovirga terrestris</name>
    <dbReference type="NCBI Taxonomy" id="2771352"/>
    <lineage>
        <taxon>Bacteria</taxon>
        <taxon>Pseudomonadati</taxon>
        <taxon>Thermodesulfobacteriota</taxon>
        <taxon>Desulfuromonadia</taxon>
        <taxon>Geobacterales</taxon>
        <taxon>Geobacteraceae</taxon>
        <taxon>Pelovirga</taxon>
    </lineage>
</organism>
<dbReference type="NCBIfam" id="NF033919">
    <property type="entry name" value="PA2779_fam"/>
    <property type="match status" value="1"/>
</dbReference>